<comment type="caution">
    <text evidence="1">The sequence shown here is derived from an EMBL/GenBank/DDBJ whole genome shotgun (WGS) entry which is preliminary data.</text>
</comment>
<dbReference type="Proteomes" id="UP000441797">
    <property type="component" value="Unassembled WGS sequence"/>
</dbReference>
<sequence length="171" mass="20248">MEGKILWQQGNSKPENLNNFAVISQWWSSLANKQVMLAQRMIPQTGDVDELDWDLQRFDEVFEIKNPEIRGITLYWQKPDSPQVRNTTPHQLVLDTRQQQLYIFPQSQKQLVIRVALRGITYETIEVKNPHWLYRRVGENHILTLRDNQQQLEVKITLNPNSFSQLKEQLP</sequence>
<accession>A0A6N8FZW2</accession>
<dbReference type="AlphaFoldDB" id="A0A6N8FZW2"/>
<reference evidence="1 2" key="1">
    <citation type="journal article" date="2019" name="Front. Microbiol.">
        <title>Genomic Features for Desiccation Tolerance and Sugar Biosynthesis in the Extremophile Gloeocapsopsis sp. UTEX B3054.</title>
        <authorList>
            <person name="Urrejola C."/>
            <person name="Alcorta J."/>
            <person name="Salas L."/>
            <person name="Vasquez M."/>
            <person name="Polz M.F."/>
            <person name="Vicuna R."/>
            <person name="Diez B."/>
        </authorList>
    </citation>
    <scope>NUCLEOTIDE SEQUENCE [LARGE SCALE GENOMIC DNA]</scope>
    <source>
        <strain evidence="1 2">1H9</strain>
    </source>
</reference>
<protein>
    <submittedName>
        <fullName evidence="1">Uncharacterized protein</fullName>
    </submittedName>
</protein>
<keyword evidence="2" id="KW-1185">Reference proteome</keyword>
<evidence type="ECO:0000313" key="1">
    <source>
        <dbReference type="EMBL" id="MUL37865.1"/>
    </source>
</evidence>
<evidence type="ECO:0000313" key="2">
    <source>
        <dbReference type="Proteomes" id="UP000441797"/>
    </source>
</evidence>
<name>A0A6N8FZW2_9CHRO</name>
<dbReference type="EMBL" id="NAPY01000027">
    <property type="protein sequence ID" value="MUL37865.1"/>
    <property type="molecule type" value="Genomic_DNA"/>
</dbReference>
<gene>
    <name evidence="1" type="ORF">BWI75_16405</name>
</gene>
<dbReference type="RefSeq" id="WP_105219869.1">
    <property type="nucleotide sequence ID" value="NZ_CAWNSU010000049.1"/>
</dbReference>
<organism evidence="1 2">
    <name type="scientific">Gloeocapsopsis dulcis AAB1 = 1H9</name>
    <dbReference type="NCBI Taxonomy" id="1433147"/>
    <lineage>
        <taxon>Bacteria</taxon>
        <taxon>Bacillati</taxon>
        <taxon>Cyanobacteriota</taxon>
        <taxon>Cyanophyceae</taxon>
        <taxon>Oscillatoriophycideae</taxon>
        <taxon>Chroococcales</taxon>
        <taxon>Chroococcaceae</taxon>
        <taxon>Gloeocapsopsis</taxon>
        <taxon>Gloeocapsopsis dulcis</taxon>
    </lineage>
</organism>
<dbReference type="OrthoDB" id="422984at2"/>
<proteinExistence type="predicted"/>